<sequence>MQEKTAFLLIDPLNDFLHPEGKVFPALKASIEATDTVNNLQKFVNVARKSHIPIFYCQHQLHEEGSYHGWNHMTKSQLRIQQTNTFAAGSFGAEIYKGLEPDRSNGDAIVSRHWNSSSFGNTDLDYQLRQRDITHVVCAGMVANTCLEATARYAIELGYHVTIISDATAGFSVELRDVAEKVVWPTIVDEVLTIDEWSAKSNSAK</sequence>
<dbReference type="AlphaFoldDB" id="A0A2P4ZLV3"/>
<dbReference type="EMBL" id="JPDN02000019">
    <property type="protein sequence ID" value="PON25253.1"/>
    <property type="molecule type" value="Genomic_DNA"/>
</dbReference>
<proteinExistence type="inferred from homology"/>
<dbReference type="Proteomes" id="UP000054821">
    <property type="component" value="Unassembled WGS sequence"/>
</dbReference>
<dbReference type="Pfam" id="PF00857">
    <property type="entry name" value="Isochorismatase"/>
    <property type="match status" value="1"/>
</dbReference>
<organism evidence="4 5">
    <name type="scientific">Trichoderma gamsii</name>
    <dbReference type="NCBI Taxonomy" id="398673"/>
    <lineage>
        <taxon>Eukaryota</taxon>
        <taxon>Fungi</taxon>
        <taxon>Dikarya</taxon>
        <taxon>Ascomycota</taxon>
        <taxon>Pezizomycotina</taxon>
        <taxon>Sordariomycetes</taxon>
        <taxon>Hypocreomycetidae</taxon>
        <taxon>Hypocreales</taxon>
        <taxon>Hypocreaceae</taxon>
        <taxon>Trichoderma</taxon>
    </lineage>
</organism>
<evidence type="ECO:0000256" key="1">
    <source>
        <dbReference type="ARBA" id="ARBA00006336"/>
    </source>
</evidence>
<keyword evidence="2" id="KW-0378">Hydrolase</keyword>
<comment type="caution">
    <text evidence="4">The sequence shown here is derived from an EMBL/GenBank/DDBJ whole genome shotgun (WGS) entry which is preliminary data.</text>
</comment>
<comment type="similarity">
    <text evidence="1">Belongs to the isochorismatase family.</text>
</comment>
<evidence type="ECO:0000313" key="5">
    <source>
        <dbReference type="Proteomes" id="UP000054821"/>
    </source>
</evidence>
<gene>
    <name evidence="4" type="ORF">TGAM01_v205939</name>
</gene>
<dbReference type="PANTHER" id="PTHR43540:SF16">
    <property type="entry name" value="ISOCHORISMATASE-LIKE DOMAIN-CONTAINING PROTEIN"/>
    <property type="match status" value="1"/>
</dbReference>
<dbReference type="GO" id="GO:0016787">
    <property type="term" value="F:hydrolase activity"/>
    <property type="evidence" value="ECO:0007669"/>
    <property type="project" value="UniProtKB-KW"/>
</dbReference>
<dbReference type="InterPro" id="IPR000868">
    <property type="entry name" value="Isochorismatase-like_dom"/>
</dbReference>
<dbReference type="GeneID" id="29983051"/>
<name>A0A2P4ZLV3_9HYPO</name>
<evidence type="ECO:0000259" key="3">
    <source>
        <dbReference type="Pfam" id="PF00857"/>
    </source>
</evidence>
<dbReference type="CDD" id="cd00431">
    <property type="entry name" value="cysteine_hydrolases"/>
    <property type="match status" value="1"/>
</dbReference>
<dbReference type="RefSeq" id="XP_024405515.1">
    <property type="nucleotide sequence ID" value="XM_024549756.1"/>
</dbReference>
<feature type="domain" description="Isochorismatase-like" evidence="3">
    <location>
        <begin position="5"/>
        <end position="179"/>
    </location>
</feature>
<dbReference type="PANTHER" id="PTHR43540">
    <property type="entry name" value="PEROXYUREIDOACRYLATE/UREIDOACRYLATE AMIDOHYDROLASE-RELATED"/>
    <property type="match status" value="1"/>
</dbReference>
<dbReference type="InterPro" id="IPR050272">
    <property type="entry name" value="Isochorismatase-like_hydrls"/>
</dbReference>
<keyword evidence="5" id="KW-1185">Reference proteome</keyword>
<dbReference type="STRING" id="398673.A0A2P4ZLV3"/>
<dbReference type="SUPFAM" id="SSF52499">
    <property type="entry name" value="Isochorismatase-like hydrolases"/>
    <property type="match status" value="1"/>
</dbReference>
<protein>
    <recommendedName>
        <fullName evidence="3">Isochorismatase-like domain-containing protein</fullName>
    </recommendedName>
</protein>
<dbReference type="Gene3D" id="3.40.50.850">
    <property type="entry name" value="Isochorismatase-like"/>
    <property type="match status" value="1"/>
</dbReference>
<evidence type="ECO:0000313" key="4">
    <source>
        <dbReference type="EMBL" id="PON25253.1"/>
    </source>
</evidence>
<reference evidence="4 5" key="1">
    <citation type="journal article" date="2016" name="Genome Announc.">
        <title>Draft Whole-Genome Sequence of Trichoderma gamsii T6085, a Promising Biocontrol Agent of Fusarium Head Blight on Wheat.</title>
        <authorList>
            <person name="Baroncelli R."/>
            <person name="Zapparata A."/>
            <person name="Piaggeschi G."/>
            <person name="Sarrocco S."/>
            <person name="Vannacci G."/>
        </authorList>
    </citation>
    <scope>NUCLEOTIDE SEQUENCE [LARGE SCALE GENOMIC DNA]</scope>
    <source>
        <strain evidence="4 5">T6085</strain>
    </source>
</reference>
<dbReference type="InterPro" id="IPR036380">
    <property type="entry name" value="Isochorismatase-like_sf"/>
</dbReference>
<evidence type="ECO:0000256" key="2">
    <source>
        <dbReference type="ARBA" id="ARBA00022801"/>
    </source>
</evidence>
<accession>A0A2P4ZLV3</accession>